<feature type="domain" description="CCHC-type" evidence="3">
    <location>
        <begin position="100"/>
        <end position="114"/>
    </location>
</feature>
<evidence type="ECO:0000313" key="5">
    <source>
        <dbReference type="Proteomes" id="UP000007800"/>
    </source>
</evidence>
<proteinExistence type="predicted"/>
<dbReference type="EMBL" id="GG684769">
    <property type="protein sequence ID" value="EER00687.1"/>
    <property type="molecule type" value="Genomic_DNA"/>
</dbReference>
<evidence type="ECO:0000259" key="3">
    <source>
        <dbReference type="PROSITE" id="PS50158"/>
    </source>
</evidence>
<gene>
    <name evidence="4" type="ORF">Pmar_PMAR023898</name>
</gene>
<dbReference type="SUPFAM" id="SSF57756">
    <property type="entry name" value="Retrovirus zinc finger-like domains"/>
    <property type="match status" value="1"/>
</dbReference>
<reference evidence="4 5" key="1">
    <citation type="submission" date="2008-07" db="EMBL/GenBank/DDBJ databases">
        <authorList>
            <person name="El-Sayed N."/>
            <person name="Caler E."/>
            <person name="Inman J."/>
            <person name="Amedeo P."/>
            <person name="Hass B."/>
            <person name="Wortman J."/>
        </authorList>
    </citation>
    <scope>NUCLEOTIDE SEQUENCE [LARGE SCALE GENOMIC DNA]</scope>
    <source>
        <strain evidence="5">ATCC 50983 / TXsc</strain>
    </source>
</reference>
<protein>
    <recommendedName>
        <fullName evidence="3">CCHC-type domain-containing protein</fullName>
    </recommendedName>
</protein>
<evidence type="ECO:0000256" key="1">
    <source>
        <dbReference type="PROSITE-ProRule" id="PRU00047"/>
    </source>
</evidence>
<dbReference type="Gene3D" id="4.10.60.10">
    <property type="entry name" value="Zinc finger, CCHC-type"/>
    <property type="match status" value="1"/>
</dbReference>
<feature type="compositionally biased region" description="Basic and acidic residues" evidence="2">
    <location>
        <begin position="51"/>
        <end position="67"/>
    </location>
</feature>
<accession>C5LRF5</accession>
<keyword evidence="1" id="KW-0863">Zinc-finger</keyword>
<dbReference type="GO" id="GO:0003676">
    <property type="term" value="F:nucleic acid binding"/>
    <property type="evidence" value="ECO:0007669"/>
    <property type="project" value="InterPro"/>
</dbReference>
<keyword evidence="5" id="KW-1185">Reference proteome</keyword>
<dbReference type="SMART" id="SM00343">
    <property type="entry name" value="ZnF_C2HC"/>
    <property type="match status" value="1"/>
</dbReference>
<organism evidence="5">
    <name type="scientific">Perkinsus marinus (strain ATCC 50983 / TXsc)</name>
    <dbReference type="NCBI Taxonomy" id="423536"/>
    <lineage>
        <taxon>Eukaryota</taxon>
        <taxon>Sar</taxon>
        <taxon>Alveolata</taxon>
        <taxon>Perkinsozoa</taxon>
        <taxon>Perkinsea</taxon>
        <taxon>Perkinsida</taxon>
        <taxon>Perkinsidae</taxon>
        <taxon>Perkinsus</taxon>
    </lineage>
</organism>
<feature type="region of interest" description="Disordered" evidence="2">
    <location>
        <begin position="51"/>
        <end position="71"/>
    </location>
</feature>
<name>C5LRF5_PERM5</name>
<evidence type="ECO:0000313" key="4">
    <source>
        <dbReference type="EMBL" id="EER00687.1"/>
    </source>
</evidence>
<keyword evidence="1" id="KW-0862">Zinc</keyword>
<dbReference type="AlphaFoldDB" id="C5LRF5"/>
<dbReference type="GeneID" id="9043849"/>
<dbReference type="Proteomes" id="UP000007800">
    <property type="component" value="Unassembled WGS sequence"/>
</dbReference>
<dbReference type="InterPro" id="IPR001878">
    <property type="entry name" value="Znf_CCHC"/>
</dbReference>
<keyword evidence="1" id="KW-0479">Metal-binding</keyword>
<sequence length="193" mass="21592">MGVRYDRYLGDLRTFDPRTFRSVTREPLLMNWVNLKQRRDESVADFAEYAHTKDTSRGEPTRPKDISDIGPISTVTIAPTPKPAGEATSFSPSTTRTMICYKCRREGHISKNCPMHNLVTDSATDPLKAVGFYYVEPIQIFDSMTVDFKAASPANALDTGAKHKLSPKAIIGLDGMKRLGTEIILDDKMMVQF</sequence>
<dbReference type="RefSeq" id="XP_002767969.1">
    <property type="nucleotide sequence ID" value="XM_002767923.1"/>
</dbReference>
<dbReference type="PROSITE" id="PS50158">
    <property type="entry name" value="ZF_CCHC"/>
    <property type="match status" value="1"/>
</dbReference>
<evidence type="ECO:0000256" key="2">
    <source>
        <dbReference type="SAM" id="MobiDB-lite"/>
    </source>
</evidence>
<dbReference type="InParanoid" id="C5LRF5"/>
<dbReference type="Pfam" id="PF00098">
    <property type="entry name" value="zf-CCHC"/>
    <property type="match status" value="1"/>
</dbReference>
<dbReference type="InterPro" id="IPR036875">
    <property type="entry name" value="Znf_CCHC_sf"/>
</dbReference>
<dbReference type="GO" id="GO:0008270">
    <property type="term" value="F:zinc ion binding"/>
    <property type="evidence" value="ECO:0007669"/>
    <property type="project" value="UniProtKB-KW"/>
</dbReference>